<accession>A0A1G2CPG0</accession>
<dbReference type="Proteomes" id="UP000177246">
    <property type="component" value="Unassembled WGS sequence"/>
</dbReference>
<dbReference type="EMBL" id="MHLF01000024">
    <property type="protein sequence ID" value="OGZ03229.1"/>
    <property type="molecule type" value="Genomic_DNA"/>
</dbReference>
<proteinExistence type="predicted"/>
<protein>
    <recommendedName>
        <fullName evidence="3">3D domain-containing protein</fullName>
    </recommendedName>
</protein>
<gene>
    <name evidence="1" type="ORF">A2430_01595</name>
</gene>
<sequence>MFYVDITGYSSTPEETDSTPFITASGTHVRPGVAAANWLPLGTKIKIPELFKDQVFTIEDRMHPRLSDRVDIWFPDKESAKLFGKNKTKVIVL</sequence>
<evidence type="ECO:0008006" key="3">
    <source>
        <dbReference type="Google" id="ProtNLM"/>
    </source>
</evidence>
<dbReference type="CDD" id="cd22784">
    <property type="entry name" value="DPBB_MltA_YuiC-like"/>
    <property type="match status" value="1"/>
</dbReference>
<name>A0A1G2CPG0_9BACT</name>
<dbReference type="AlphaFoldDB" id="A0A1G2CPG0"/>
<comment type="caution">
    <text evidence="1">The sequence shown here is derived from an EMBL/GenBank/DDBJ whole genome shotgun (WGS) entry which is preliminary data.</text>
</comment>
<evidence type="ECO:0000313" key="2">
    <source>
        <dbReference type="Proteomes" id="UP000177246"/>
    </source>
</evidence>
<reference evidence="1 2" key="1">
    <citation type="journal article" date="2016" name="Nat. Commun.">
        <title>Thousands of microbial genomes shed light on interconnected biogeochemical processes in an aquifer system.</title>
        <authorList>
            <person name="Anantharaman K."/>
            <person name="Brown C.T."/>
            <person name="Hug L.A."/>
            <person name="Sharon I."/>
            <person name="Castelle C.J."/>
            <person name="Probst A.J."/>
            <person name="Thomas B.C."/>
            <person name="Singh A."/>
            <person name="Wilkins M.J."/>
            <person name="Karaoz U."/>
            <person name="Brodie E.L."/>
            <person name="Williams K.H."/>
            <person name="Hubbard S.S."/>
            <person name="Banfield J.F."/>
        </authorList>
    </citation>
    <scope>NUCLEOTIDE SEQUENCE [LARGE SCALE GENOMIC DNA]</scope>
</reference>
<organism evidence="1 2">
    <name type="scientific">Candidatus Liptonbacteria bacterium RIFOXYC1_FULL_36_8</name>
    <dbReference type="NCBI Taxonomy" id="1798655"/>
    <lineage>
        <taxon>Bacteria</taxon>
        <taxon>Candidatus Liptoniibacteriota</taxon>
    </lineage>
</organism>
<evidence type="ECO:0000313" key="1">
    <source>
        <dbReference type="EMBL" id="OGZ03229.1"/>
    </source>
</evidence>